<comment type="caution">
    <text evidence="2">The sequence shown here is derived from an EMBL/GenBank/DDBJ whole genome shotgun (WGS) entry which is preliminary data.</text>
</comment>
<evidence type="ECO:0000256" key="1">
    <source>
        <dbReference type="SAM" id="Phobius"/>
    </source>
</evidence>
<protein>
    <submittedName>
        <fullName evidence="2">DUF5313 family protein</fullName>
    </submittedName>
</protein>
<accession>A0ABW6P9C5</accession>
<keyword evidence="3" id="KW-1185">Reference proteome</keyword>
<keyword evidence="1" id="KW-0812">Transmembrane</keyword>
<dbReference type="InterPro" id="IPR035197">
    <property type="entry name" value="DUF5313"/>
</dbReference>
<dbReference type="EMBL" id="JBIAMT010000005">
    <property type="protein sequence ID" value="MFF0499767.1"/>
    <property type="molecule type" value="Genomic_DNA"/>
</dbReference>
<sequence>MPHSEEKAVTEQTPTISQRIRYICGATLPPSMREWVLRDQTGPGAARRYFTRFLVPPIPLLCLFLLVPGPVWMGPAMASLVYLPLAFFAIALMYVYRRHVLLKHGLDPELANEEERRRAAEERERYQVRYGRG</sequence>
<reference evidence="2 3" key="1">
    <citation type="submission" date="2024-10" db="EMBL/GenBank/DDBJ databases">
        <title>The Natural Products Discovery Center: Release of the First 8490 Sequenced Strains for Exploring Actinobacteria Biosynthetic Diversity.</title>
        <authorList>
            <person name="Kalkreuter E."/>
            <person name="Kautsar S.A."/>
            <person name="Yang D."/>
            <person name="Bader C.D."/>
            <person name="Teijaro C.N."/>
            <person name="Fluegel L."/>
            <person name="Davis C.M."/>
            <person name="Simpson J.R."/>
            <person name="Lauterbach L."/>
            <person name="Steele A.D."/>
            <person name="Gui C."/>
            <person name="Meng S."/>
            <person name="Li G."/>
            <person name="Viehrig K."/>
            <person name="Ye F."/>
            <person name="Su P."/>
            <person name="Kiefer A.F."/>
            <person name="Nichols A."/>
            <person name="Cepeda A.J."/>
            <person name="Yan W."/>
            <person name="Fan B."/>
            <person name="Jiang Y."/>
            <person name="Adhikari A."/>
            <person name="Zheng C.-J."/>
            <person name="Schuster L."/>
            <person name="Cowan T.M."/>
            <person name="Smanski M.J."/>
            <person name="Chevrette M.G."/>
            <person name="De Carvalho L.P.S."/>
            <person name="Shen B."/>
        </authorList>
    </citation>
    <scope>NUCLEOTIDE SEQUENCE [LARGE SCALE GENOMIC DNA]</scope>
    <source>
        <strain evidence="2 3">NPDC004119</strain>
    </source>
</reference>
<dbReference type="Pfam" id="PF17240">
    <property type="entry name" value="DUF5313"/>
    <property type="match status" value="1"/>
</dbReference>
<dbReference type="RefSeq" id="WP_194807552.1">
    <property type="nucleotide sequence ID" value="NZ_JBIAMT010000005.1"/>
</dbReference>
<evidence type="ECO:0000313" key="3">
    <source>
        <dbReference type="Proteomes" id="UP001601442"/>
    </source>
</evidence>
<gene>
    <name evidence="2" type="ORF">ACFYU5_25440</name>
</gene>
<keyword evidence="1" id="KW-0472">Membrane</keyword>
<keyword evidence="1" id="KW-1133">Transmembrane helix</keyword>
<evidence type="ECO:0000313" key="2">
    <source>
        <dbReference type="EMBL" id="MFF0499767.1"/>
    </source>
</evidence>
<name>A0ABW6P9C5_9NOCA</name>
<feature type="transmembrane region" description="Helical" evidence="1">
    <location>
        <begin position="53"/>
        <end position="73"/>
    </location>
</feature>
<dbReference type="Proteomes" id="UP001601442">
    <property type="component" value="Unassembled WGS sequence"/>
</dbReference>
<organism evidence="2 3">
    <name type="scientific">Nocardia aobensis</name>
    <dbReference type="NCBI Taxonomy" id="257277"/>
    <lineage>
        <taxon>Bacteria</taxon>
        <taxon>Bacillati</taxon>
        <taxon>Actinomycetota</taxon>
        <taxon>Actinomycetes</taxon>
        <taxon>Mycobacteriales</taxon>
        <taxon>Nocardiaceae</taxon>
        <taxon>Nocardia</taxon>
    </lineage>
</organism>
<proteinExistence type="predicted"/>
<feature type="transmembrane region" description="Helical" evidence="1">
    <location>
        <begin position="79"/>
        <end position="96"/>
    </location>
</feature>